<evidence type="ECO:0000313" key="1">
    <source>
        <dbReference type="EMBL" id="CBX28094.1"/>
    </source>
</evidence>
<sequence length="249" mass="28773">MKCSLKKVVIVVLSIVIVGAYNYVFAGEWQKPWTSVRKASAQRCANAFEAYQLQSVCMENEKTGYDKMQSDFGMPNSIASKAKERCGRTFQLFQLQAVCMENEKAGYDKMMTYKKKDIRRKAEAENQKTNHDVKDTAEESKFNFDKQLWKRFATNPEAPHDYFEYDSAPQNILHGAVGQNREHTVMVMTRNMQEETVLGMFPIAINCTKQMSMVIDLQNPKRNTPMEPIEKGTPTYLLYKKVCEQHMEE</sequence>
<reference evidence="1" key="1">
    <citation type="journal article" date="2011" name="Environ. Microbiol.">
        <title>Genomic insights into the metabolic potential of the polycyclic aromatic hydrocarbon degrading sulfate-reducing Deltaproteobacterium N47.</title>
        <authorList>
            <person name="Bergmann F."/>
            <person name="Selesi D."/>
            <person name="Weinmaier T."/>
            <person name="Tischler P."/>
            <person name="Rattei T."/>
            <person name="Meckenstock R.U."/>
        </authorList>
    </citation>
    <scope>NUCLEOTIDE SEQUENCE</scope>
</reference>
<proteinExistence type="predicted"/>
<accession>E1YC00</accession>
<dbReference type="AlphaFoldDB" id="E1YC00"/>
<gene>
    <name evidence="1" type="ORF">N47_G34180</name>
</gene>
<protein>
    <submittedName>
        <fullName evidence="1">Uncharacterized protein</fullName>
    </submittedName>
</protein>
<organism evidence="1">
    <name type="scientific">uncultured Desulfobacterium sp</name>
    <dbReference type="NCBI Taxonomy" id="201089"/>
    <lineage>
        <taxon>Bacteria</taxon>
        <taxon>Pseudomonadati</taxon>
        <taxon>Thermodesulfobacteriota</taxon>
        <taxon>Desulfobacteria</taxon>
        <taxon>Desulfobacterales</taxon>
        <taxon>Desulfobacteriaceae</taxon>
        <taxon>Desulfobacterium</taxon>
        <taxon>environmental samples</taxon>
    </lineage>
</organism>
<name>E1YC00_9BACT</name>
<dbReference type="EMBL" id="FR695868">
    <property type="protein sequence ID" value="CBX28094.1"/>
    <property type="molecule type" value="Genomic_DNA"/>
</dbReference>